<dbReference type="PANTHER" id="PTHR31563">
    <property type="entry name" value="ION CHANNEL POLLUX-RELATED"/>
    <property type="match status" value="1"/>
</dbReference>
<reference evidence="3" key="1">
    <citation type="journal article" date="2020" name="Sci. Rep.">
        <title>Chromosome-scale genome assembly for the duckweed Spirodela intermedia, integrating cytogenetic maps, PacBio and Oxford Nanopore libraries.</title>
        <authorList>
            <person name="Hoang P.T.N."/>
            <person name="Fiebig A."/>
            <person name="Novak P."/>
            <person name="Macas J."/>
            <person name="Cao H.X."/>
            <person name="Stepanenko A."/>
            <person name="Chen G."/>
            <person name="Borisjuk N."/>
            <person name="Scholz U."/>
            <person name="Schubert I."/>
        </authorList>
    </citation>
    <scope>NUCLEOTIDE SEQUENCE [LARGE SCALE GENOMIC DNA]</scope>
</reference>
<dbReference type="InterPro" id="IPR044849">
    <property type="entry name" value="CASTOR/POLLUX/SYM8-like"/>
</dbReference>
<proteinExistence type="predicted"/>
<keyword evidence="3" id="KW-1185">Reference proteome</keyword>
<sequence>MSADPERLSALRKVIEPFIFKVIGNVWISCELGMVDGNHQARRAVIEDGGVLALLVGRGHIRTPPRTLGIVNRVTIIIHFYQQVKINPSRNLLFISPVYGKRRPELLPSDNPQESQSPQNLVSQQTSLSSHKSFELKARVANIVKRPSKSSSKVGNPMNYDDLKDTILNIRKSMKGAQDVPLTIAIISDREWLAGDPSRADKHSAYTLLLAEDICINHGIKVANLVAEIVDSKLGKQDIGLYMTEGETPSFYELSERAVLRREVAIGYVKNNRKKMYLP</sequence>
<gene>
    <name evidence="2" type="ORF">SI7747_UN021298</name>
</gene>
<evidence type="ECO:0000313" key="3">
    <source>
        <dbReference type="Proteomes" id="UP001189122"/>
    </source>
</evidence>
<dbReference type="EMBL" id="CACRZD030000181">
    <property type="protein sequence ID" value="CAA6674940.1"/>
    <property type="molecule type" value="Genomic_DNA"/>
</dbReference>
<organism evidence="2 3">
    <name type="scientific">Spirodela intermedia</name>
    <name type="common">Intermediate duckweed</name>
    <dbReference type="NCBI Taxonomy" id="51605"/>
    <lineage>
        <taxon>Eukaryota</taxon>
        <taxon>Viridiplantae</taxon>
        <taxon>Streptophyta</taxon>
        <taxon>Embryophyta</taxon>
        <taxon>Tracheophyta</taxon>
        <taxon>Spermatophyta</taxon>
        <taxon>Magnoliopsida</taxon>
        <taxon>Liliopsida</taxon>
        <taxon>Araceae</taxon>
        <taxon>Lemnoideae</taxon>
        <taxon>Spirodela</taxon>
    </lineage>
</organism>
<comment type="caution">
    <text evidence="2">The sequence shown here is derived from an EMBL/GenBank/DDBJ whole genome shotgun (WGS) entry which is preliminary data.</text>
</comment>
<feature type="compositionally biased region" description="Polar residues" evidence="1">
    <location>
        <begin position="110"/>
        <end position="124"/>
    </location>
</feature>
<evidence type="ECO:0000313" key="2">
    <source>
        <dbReference type="EMBL" id="CAA6674940.1"/>
    </source>
</evidence>
<name>A0ABN7EB59_SPIIN</name>
<dbReference type="Proteomes" id="UP001189122">
    <property type="component" value="Unassembled WGS sequence"/>
</dbReference>
<evidence type="ECO:0000256" key="1">
    <source>
        <dbReference type="SAM" id="MobiDB-lite"/>
    </source>
</evidence>
<feature type="region of interest" description="Disordered" evidence="1">
    <location>
        <begin position="105"/>
        <end position="124"/>
    </location>
</feature>
<accession>A0ABN7EB59</accession>
<protein>
    <submittedName>
        <fullName evidence="2">Uncharacterized protein</fullName>
    </submittedName>
</protein>
<dbReference type="PANTHER" id="PTHR31563:SF13">
    <property type="entry name" value="ION CHANNEL POLLUX-LIKE 1-RELATED"/>
    <property type="match status" value="1"/>
</dbReference>